<name>A0A125W6J3_ENTFL</name>
<evidence type="ECO:0000313" key="2">
    <source>
        <dbReference type="EMBL" id="EFM82975.1"/>
    </source>
</evidence>
<evidence type="ECO:0000313" key="3">
    <source>
        <dbReference type="Proteomes" id="UP000004846"/>
    </source>
</evidence>
<dbReference type="Proteomes" id="UP000004846">
    <property type="component" value="Unassembled WGS sequence"/>
</dbReference>
<evidence type="ECO:0000259" key="1">
    <source>
        <dbReference type="Pfam" id="PF20038"/>
    </source>
</evidence>
<proteinExistence type="predicted"/>
<dbReference type="RefSeq" id="WP_002402171.1">
    <property type="nucleotide sequence ID" value="NZ_GL454441.1"/>
</dbReference>
<organism evidence="2 3">
    <name type="scientific">Enterococcus faecalis TX4248</name>
    <dbReference type="NCBI Taxonomy" id="749495"/>
    <lineage>
        <taxon>Bacteria</taxon>
        <taxon>Bacillati</taxon>
        <taxon>Bacillota</taxon>
        <taxon>Bacilli</taxon>
        <taxon>Lactobacillales</taxon>
        <taxon>Enterococcaceae</taxon>
        <taxon>Enterococcus</taxon>
    </lineage>
</organism>
<feature type="domain" description="Helix-turn-helix" evidence="1">
    <location>
        <begin position="9"/>
        <end position="68"/>
    </location>
</feature>
<dbReference type="EMBL" id="AEBR01000040">
    <property type="protein sequence ID" value="EFM82975.1"/>
    <property type="molecule type" value="Genomic_DNA"/>
</dbReference>
<comment type="caution">
    <text evidence="2">The sequence shown here is derived from an EMBL/GenBank/DDBJ whole genome shotgun (WGS) entry which is preliminary data.</text>
</comment>
<accession>A0A125W6J3</accession>
<dbReference type="AlphaFoldDB" id="A0A125W6J3"/>
<dbReference type="InterPro" id="IPR045403">
    <property type="entry name" value="HTH_59_Firmicutes_type"/>
</dbReference>
<protein>
    <recommendedName>
        <fullName evidence="1">Helix-turn-helix domain-containing protein</fullName>
    </recommendedName>
</protein>
<sequence>MNIDIDKLGIMTGAEASERWGYNRTYVSQMYIKYPEKFLPGTITFVGNMKGTLLITKEGMEYLTGMSEKTANKGLWLVRHEKNFLVDFERRVDSEIDARNLIVNKISDELNTSDLAIEFEQVNKKSKRSIVRVRGNSVYTYERIKGY</sequence>
<gene>
    <name evidence="2" type="ORF">HMPREF9498_01445</name>
</gene>
<dbReference type="Pfam" id="PF20038">
    <property type="entry name" value="HTH_59"/>
    <property type="match status" value="1"/>
</dbReference>
<dbReference type="HOGENOM" id="CLU_131413_0_0_9"/>
<reference evidence="2 3" key="1">
    <citation type="submission" date="2010-07" db="EMBL/GenBank/DDBJ databases">
        <authorList>
            <person name="Sid Ahmed O."/>
        </authorList>
    </citation>
    <scope>NUCLEOTIDE SEQUENCE [LARGE SCALE GENOMIC DNA]</scope>
    <source>
        <strain evidence="2 3">TX4248</strain>
    </source>
</reference>